<accession>A0A0F6N5K9</accession>
<reference evidence="1 2" key="2">
    <citation type="journal article" date="2015" name="PLoS ONE">
        <title>Complete Genomic and Lysis-Cassette Characterization of the Novel Phage, KBNP1315, which Infects Avian Pathogenic Escherichia coli (APEC).</title>
        <authorList>
            <person name="Lee J.S."/>
            <person name="Jang H.B."/>
            <person name="Kim K.S."/>
            <person name="Kim T.H."/>
            <person name="Im S.P."/>
            <person name="Kim S.W."/>
            <person name="Lazarte J.M."/>
            <person name="Kim J.S."/>
            <person name="Jung T.S."/>
        </authorList>
    </citation>
    <scope>NUCLEOTIDE SEQUENCE [LARGE SCALE GENOMIC DNA]</scope>
</reference>
<evidence type="ECO:0000313" key="1">
    <source>
        <dbReference type="EMBL" id="AID17670.1"/>
    </source>
</evidence>
<proteinExistence type="predicted"/>
<name>A0A0F6N5K9_9CAUD</name>
<organism evidence="1 2">
    <name type="scientific">Escherichia phage ECBP5</name>
    <dbReference type="NCBI Taxonomy" id="1498172"/>
    <lineage>
        <taxon>Viruses</taxon>
        <taxon>Duplodnaviria</taxon>
        <taxon>Heunggongvirae</taxon>
        <taxon>Uroviricota</taxon>
        <taxon>Caudoviricetes</taxon>
        <taxon>Autographivirales</taxon>
        <taxon>Gajwadongvirus</taxon>
        <taxon>Gajwadongvirus ECBP5</taxon>
    </lineage>
</organism>
<dbReference type="KEGG" id="vg:24620919"/>
<sequence length="59" mass="6834">MKRITVKKGGLWYFITLFTRYGEKLMVKNVTDEETVSQYGLSYVVSEVYKAHNEVIGNV</sequence>
<dbReference type="RefSeq" id="YP_009146387.1">
    <property type="nucleotide sequence ID" value="NC_027330.1"/>
</dbReference>
<evidence type="ECO:0000313" key="2">
    <source>
        <dbReference type="Proteomes" id="UP000033808"/>
    </source>
</evidence>
<dbReference type="Proteomes" id="UP000033808">
    <property type="component" value="Segment"/>
</dbReference>
<reference evidence="2" key="1">
    <citation type="submission" date="2014-04" db="EMBL/GenBank/DDBJ databases">
        <title>Complete genome sequence of Escherichia coli phage ECBP5.</title>
        <authorList>
            <person name="Lee J.S."/>
            <person name="Jang H.B."/>
            <person name="Kim K.S."/>
            <person name="Kim T.H."/>
            <person name="Park S.B."/>
            <person name="Nho S.W."/>
            <person name="Yu J.E."/>
            <person name="Yu J.E."/>
            <person name="Im S.P."/>
            <person name="Kim S.W."/>
            <person name="Jung T.S."/>
        </authorList>
    </citation>
    <scope>NUCLEOTIDE SEQUENCE [LARGE SCALE GENOMIC DNA]</scope>
</reference>
<keyword evidence="2" id="KW-1185">Reference proteome</keyword>
<dbReference type="GeneID" id="24620919"/>
<gene>
    <name evidence="1" type="ORF">ECBP5_0016</name>
</gene>
<dbReference type="EMBL" id="KJ749827">
    <property type="protein sequence ID" value="AID17670.1"/>
    <property type="molecule type" value="Genomic_DNA"/>
</dbReference>
<protein>
    <submittedName>
        <fullName evidence="1">Uncharacterized protein</fullName>
    </submittedName>
</protein>